<dbReference type="Proteomes" id="UP000256424">
    <property type="component" value="Unassembled WGS sequence"/>
</dbReference>
<evidence type="ECO:0000313" key="2">
    <source>
        <dbReference type="Proteomes" id="UP000256424"/>
    </source>
</evidence>
<proteinExistence type="predicted"/>
<protein>
    <submittedName>
        <fullName evidence="1">DUF2603 domain-containing protein</fullName>
    </submittedName>
</protein>
<organism evidence="1 2">
    <name type="scientific">Helicobacter aurati</name>
    <dbReference type="NCBI Taxonomy" id="137778"/>
    <lineage>
        <taxon>Bacteria</taxon>
        <taxon>Pseudomonadati</taxon>
        <taxon>Campylobacterota</taxon>
        <taxon>Epsilonproteobacteria</taxon>
        <taxon>Campylobacterales</taxon>
        <taxon>Helicobacteraceae</taxon>
        <taxon>Helicobacter</taxon>
    </lineage>
</organism>
<reference evidence="1 2" key="1">
    <citation type="submission" date="2018-04" db="EMBL/GenBank/DDBJ databases">
        <title>Novel Campyloabacter and Helicobacter Species and Strains.</title>
        <authorList>
            <person name="Mannion A.J."/>
            <person name="Shen Z."/>
            <person name="Fox J.G."/>
        </authorList>
    </citation>
    <scope>NUCLEOTIDE SEQUENCE [LARGE SCALE GENOMIC DNA]</scope>
    <source>
        <strain evidence="1 2">MIT 97-5075</strain>
    </source>
</reference>
<sequence length="146" mass="17022">MAKQAKQKKHNLVSSLHNASNIAYLAPLDTNKWLLEFVEGSFKSDEAWFLKTEDNKEFVVLPQNALNSLLGHLRMSHEEKLKILLRHEIRDLMPIDLEDTMTVAVYELEKYRQDDGNLPMVNVKNLAHEIKTNHPNLFLQLDNLFR</sequence>
<dbReference type="EMBL" id="NXLW01000016">
    <property type="protein sequence ID" value="RDU70875.1"/>
    <property type="molecule type" value="Genomic_DNA"/>
</dbReference>
<dbReference type="RefSeq" id="WP_104763353.1">
    <property type="nucleotide sequence ID" value="NZ_FZPM01000019.1"/>
</dbReference>
<gene>
    <name evidence="1" type="ORF">CQA66_07640</name>
</gene>
<dbReference type="AlphaFoldDB" id="A0A3D8J121"/>
<evidence type="ECO:0000313" key="1">
    <source>
        <dbReference type="EMBL" id="RDU70875.1"/>
    </source>
</evidence>
<dbReference type="Pfam" id="PF10788">
    <property type="entry name" value="DUF2603"/>
    <property type="match status" value="1"/>
</dbReference>
<keyword evidence="2" id="KW-1185">Reference proteome</keyword>
<dbReference type="OrthoDB" id="5324700at2"/>
<name>A0A3D8J121_9HELI</name>
<comment type="caution">
    <text evidence="1">The sequence shown here is derived from an EMBL/GenBank/DDBJ whole genome shotgun (WGS) entry which is preliminary data.</text>
</comment>
<dbReference type="InterPro" id="IPR019724">
    <property type="entry name" value="UPF0763"/>
</dbReference>
<accession>A0A3D8J121</accession>